<evidence type="ECO:0000256" key="1">
    <source>
        <dbReference type="ARBA" id="ARBA00022450"/>
    </source>
</evidence>
<dbReference type="PROSITE" id="PS50075">
    <property type="entry name" value="CARRIER"/>
    <property type="match status" value="2"/>
</dbReference>
<dbReference type="EMBL" id="QUNO01000029">
    <property type="protein sequence ID" value="REH27614.1"/>
    <property type="molecule type" value="Genomic_DNA"/>
</dbReference>
<dbReference type="InterPro" id="IPR013968">
    <property type="entry name" value="PKS_KR"/>
</dbReference>
<dbReference type="Gene3D" id="3.10.129.110">
    <property type="entry name" value="Polyketide synthase dehydratase"/>
    <property type="match status" value="2"/>
</dbReference>
<evidence type="ECO:0000259" key="9">
    <source>
        <dbReference type="PROSITE" id="PS52004"/>
    </source>
</evidence>
<dbReference type="PROSITE" id="PS00606">
    <property type="entry name" value="KS3_1"/>
    <property type="match status" value="2"/>
</dbReference>
<dbReference type="InterPro" id="IPR036736">
    <property type="entry name" value="ACP-like_sf"/>
</dbReference>
<dbReference type="InterPro" id="IPR014043">
    <property type="entry name" value="Acyl_transferase_dom"/>
</dbReference>
<dbReference type="RefSeq" id="WP_116181629.1">
    <property type="nucleotide sequence ID" value="NZ_QUNO01000029.1"/>
</dbReference>
<dbReference type="Pfam" id="PF21089">
    <property type="entry name" value="PKS_DH_N"/>
    <property type="match status" value="2"/>
</dbReference>
<dbReference type="Proteomes" id="UP000256269">
    <property type="component" value="Unassembled WGS sequence"/>
</dbReference>
<dbReference type="Pfam" id="PF00109">
    <property type="entry name" value="ketoacyl-synt"/>
    <property type="match status" value="3"/>
</dbReference>
<feature type="active site" description="Proton donor; for dehydratase activity" evidence="7">
    <location>
        <position position="3635"/>
    </location>
</feature>
<dbReference type="SMART" id="SM00827">
    <property type="entry name" value="PKS_AT"/>
    <property type="match status" value="3"/>
</dbReference>
<dbReference type="GO" id="GO:0031177">
    <property type="term" value="F:phosphopantetheine binding"/>
    <property type="evidence" value="ECO:0007669"/>
    <property type="project" value="InterPro"/>
</dbReference>
<feature type="domain" description="Carrier" evidence="8">
    <location>
        <begin position="880"/>
        <end position="955"/>
    </location>
</feature>
<dbReference type="Pfam" id="PF00550">
    <property type="entry name" value="PP-binding"/>
    <property type="match status" value="2"/>
</dbReference>
<dbReference type="SMART" id="SM00826">
    <property type="entry name" value="PKS_DH"/>
    <property type="match status" value="2"/>
</dbReference>
<dbReference type="InterPro" id="IPR049551">
    <property type="entry name" value="PKS_DH_C"/>
</dbReference>
<dbReference type="PROSITE" id="PS52004">
    <property type="entry name" value="KS3_2"/>
    <property type="match status" value="3"/>
</dbReference>
<feature type="domain" description="Ketosynthase family 3 (KS3)" evidence="9">
    <location>
        <begin position="5"/>
        <end position="418"/>
    </location>
</feature>
<feature type="domain" description="PKS/mFAS DH" evidence="10">
    <location>
        <begin position="1825"/>
        <end position="2090"/>
    </location>
</feature>
<dbReference type="InterPro" id="IPR020806">
    <property type="entry name" value="PKS_PP-bd"/>
</dbReference>
<dbReference type="PANTHER" id="PTHR43775:SF51">
    <property type="entry name" value="INACTIVE PHENOLPHTHIOCEROL SYNTHESIS POLYKETIDE SYNTHASE TYPE I PKS1-RELATED"/>
    <property type="match status" value="1"/>
</dbReference>
<dbReference type="InterPro" id="IPR049900">
    <property type="entry name" value="PKS_mFAS_DH"/>
</dbReference>
<dbReference type="SMART" id="SM00825">
    <property type="entry name" value="PKS_KS"/>
    <property type="match status" value="3"/>
</dbReference>
<dbReference type="InterPro" id="IPR032821">
    <property type="entry name" value="PKS_assoc"/>
</dbReference>
<dbReference type="Gene3D" id="1.10.1200.10">
    <property type="entry name" value="ACP-like"/>
    <property type="match status" value="2"/>
</dbReference>
<dbReference type="SUPFAM" id="SSF55048">
    <property type="entry name" value="Probable ACP-binding domain of malonyl-CoA ACP transacylase"/>
    <property type="match status" value="3"/>
</dbReference>
<keyword evidence="3 11" id="KW-0808">Transferase</keyword>
<feature type="active site" description="Proton donor; for dehydratase activity" evidence="7">
    <location>
        <position position="2016"/>
    </location>
</feature>
<dbReference type="GO" id="GO:0006633">
    <property type="term" value="P:fatty acid biosynthetic process"/>
    <property type="evidence" value="ECO:0007669"/>
    <property type="project" value="InterPro"/>
</dbReference>
<feature type="domain" description="PKS/mFAS DH" evidence="10">
    <location>
        <begin position="3441"/>
        <end position="3722"/>
    </location>
</feature>
<dbReference type="InterPro" id="IPR001227">
    <property type="entry name" value="Ac_transferase_dom_sf"/>
</dbReference>
<dbReference type="InterPro" id="IPR036291">
    <property type="entry name" value="NAD(P)-bd_dom_sf"/>
</dbReference>
<dbReference type="PROSITE" id="PS52019">
    <property type="entry name" value="PKS_MFAS_DH"/>
    <property type="match status" value="2"/>
</dbReference>
<evidence type="ECO:0000256" key="7">
    <source>
        <dbReference type="PROSITE-ProRule" id="PRU01363"/>
    </source>
</evidence>
<dbReference type="SMART" id="SM00823">
    <property type="entry name" value="PKS_PP"/>
    <property type="match status" value="2"/>
</dbReference>
<dbReference type="Pfam" id="PF22953">
    <property type="entry name" value="SpnB_Rossmann"/>
    <property type="match status" value="1"/>
</dbReference>
<organism evidence="11 12">
    <name type="scientific">Kutzneria buriramensis</name>
    <dbReference type="NCBI Taxonomy" id="1045776"/>
    <lineage>
        <taxon>Bacteria</taxon>
        <taxon>Bacillati</taxon>
        <taxon>Actinomycetota</taxon>
        <taxon>Actinomycetes</taxon>
        <taxon>Pseudonocardiales</taxon>
        <taxon>Pseudonocardiaceae</taxon>
        <taxon>Kutzneria</taxon>
    </lineage>
</organism>
<dbReference type="Gene3D" id="3.40.366.10">
    <property type="entry name" value="Malonyl-Coenzyme A Acyl Carrier Protein, domain 2"/>
    <property type="match status" value="3"/>
</dbReference>
<dbReference type="InterPro" id="IPR014030">
    <property type="entry name" value="Ketoacyl_synth_N"/>
</dbReference>
<dbReference type="Pfam" id="PF08659">
    <property type="entry name" value="KR"/>
    <property type="match status" value="1"/>
</dbReference>
<dbReference type="Pfam" id="PF00698">
    <property type="entry name" value="Acyl_transf_1"/>
    <property type="match status" value="3"/>
</dbReference>
<keyword evidence="5" id="KW-0511">Multifunctional enzyme</keyword>
<accession>A0A3E0GU43</accession>
<evidence type="ECO:0000259" key="8">
    <source>
        <dbReference type="PROSITE" id="PS50075"/>
    </source>
</evidence>
<keyword evidence="1" id="KW-0596">Phosphopantetheine</keyword>
<dbReference type="SUPFAM" id="SSF47336">
    <property type="entry name" value="ACP-like"/>
    <property type="match status" value="2"/>
</dbReference>
<evidence type="ECO:0000256" key="4">
    <source>
        <dbReference type="ARBA" id="ARBA00022737"/>
    </source>
</evidence>
<name>A0A3E0GU43_9PSEU</name>
<dbReference type="Pfam" id="PF16197">
    <property type="entry name" value="KAsynt_C_assoc"/>
    <property type="match status" value="3"/>
</dbReference>
<dbReference type="InterPro" id="IPR042104">
    <property type="entry name" value="PKS_dehydratase_sf"/>
</dbReference>
<feature type="domain" description="Ketosynthase family 3 (KS3)" evidence="9">
    <location>
        <begin position="971"/>
        <end position="1395"/>
    </location>
</feature>
<dbReference type="Gene3D" id="3.30.70.3290">
    <property type="match status" value="3"/>
</dbReference>
<evidence type="ECO:0000256" key="3">
    <source>
        <dbReference type="ARBA" id="ARBA00022679"/>
    </source>
</evidence>
<dbReference type="Gene3D" id="3.40.50.720">
    <property type="entry name" value="NAD(P)-binding Rossmann-like Domain"/>
    <property type="match status" value="2"/>
</dbReference>
<dbReference type="SUPFAM" id="SSF53901">
    <property type="entry name" value="Thiolase-like"/>
    <property type="match status" value="3"/>
</dbReference>
<dbReference type="SUPFAM" id="SSF51735">
    <property type="entry name" value="NAD(P)-binding Rossmann-fold domains"/>
    <property type="match status" value="3"/>
</dbReference>
<dbReference type="InterPro" id="IPR020807">
    <property type="entry name" value="PKS_DH"/>
</dbReference>
<evidence type="ECO:0000256" key="5">
    <source>
        <dbReference type="ARBA" id="ARBA00023268"/>
    </source>
</evidence>
<dbReference type="InterPro" id="IPR057326">
    <property type="entry name" value="KR_dom"/>
</dbReference>
<feature type="non-terminal residue" evidence="11">
    <location>
        <position position="3837"/>
    </location>
</feature>
<dbReference type="FunFam" id="3.40.47.10:FF:000019">
    <property type="entry name" value="Polyketide synthase type I"/>
    <property type="match status" value="3"/>
</dbReference>
<dbReference type="InterPro" id="IPR009081">
    <property type="entry name" value="PP-bd_ACP"/>
</dbReference>
<feature type="domain" description="Ketosynthase family 3 (KS3)" evidence="9">
    <location>
        <begin position="2583"/>
        <end position="3007"/>
    </location>
</feature>
<evidence type="ECO:0000256" key="6">
    <source>
        <dbReference type="ARBA" id="ARBA00023315"/>
    </source>
</evidence>
<dbReference type="PANTHER" id="PTHR43775">
    <property type="entry name" value="FATTY ACID SYNTHASE"/>
    <property type="match status" value="1"/>
</dbReference>
<dbReference type="OrthoDB" id="9778690at2"/>
<dbReference type="CDD" id="cd00833">
    <property type="entry name" value="PKS"/>
    <property type="match status" value="3"/>
</dbReference>
<dbReference type="InterPro" id="IPR055123">
    <property type="entry name" value="SpnB-like_Rossmann"/>
</dbReference>
<dbReference type="InterPro" id="IPR014031">
    <property type="entry name" value="Ketoacyl_synth_C"/>
</dbReference>
<dbReference type="SMART" id="SM01294">
    <property type="entry name" value="PKS_PP_betabranch"/>
    <property type="match status" value="2"/>
</dbReference>
<dbReference type="GO" id="GO:0004312">
    <property type="term" value="F:fatty acid synthase activity"/>
    <property type="evidence" value="ECO:0007669"/>
    <property type="project" value="TreeGrafter"/>
</dbReference>
<feature type="region of interest" description="C-terminal hotdog fold" evidence="7">
    <location>
        <begin position="1959"/>
        <end position="2090"/>
    </location>
</feature>
<dbReference type="SMART" id="SM00822">
    <property type="entry name" value="PKS_KR"/>
    <property type="match status" value="1"/>
</dbReference>
<keyword evidence="6" id="KW-0012">Acyltransferase</keyword>
<dbReference type="Pfam" id="PF14765">
    <property type="entry name" value="PS-DH"/>
    <property type="match status" value="2"/>
</dbReference>
<evidence type="ECO:0000313" key="12">
    <source>
        <dbReference type="Proteomes" id="UP000256269"/>
    </source>
</evidence>
<protein>
    <submittedName>
        <fullName evidence="11">Acyl transferase domain-containing protein</fullName>
    </submittedName>
</protein>
<dbReference type="SUPFAM" id="SSF52151">
    <property type="entry name" value="FabD/lysophospholipase-like"/>
    <property type="match status" value="3"/>
</dbReference>
<comment type="caution">
    <text evidence="11">The sequence shown here is derived from an EMBL/GenBank/DDBJ whole genome shotgun (WGS) entry which is preliminary data.</text>
</comment>
<dbReference type="Gene3D" id="3.40.47.10">
    <property type="match status" value="3"/>
</dbReference>
<evidence type="ECO:0000313" key="11">
    <source>
        <dbReference type="EMBL" id="REH27614.1"/>
    </source>
</evidence>
<feature type="region of interest" description="C-terminal hotdog fold" evidence="7">
    <location>
        <begin position="3576"/>
        <end position="3722"/>
    </location>
</feature>
<dbReference type="InterPro" id="IPR016035">
    <property type="entry name" value="Acyl_Trfase/lysoPLipase"/>
</dbReference>
<keyword evidence="12" id="KW-1185">Reference proteome</keyword>
<dbReference type="InterPro" id="IPR018201">
    <property type="entry name" value="Ketoacyl_synth_AS"/>
</dbReference>
<reference evidence="11 12" key="1">
    <citation type="submission" date="2018-08" db="EMBL/GenBank/DDBJ databases">
        <title>Genomic Encyclopedia of Archaeal and Bacterial Type Strains, Phase II (KMG-II): from individual species to whole genera.</title>
        <authorList>
            <person name="Goeker M."/>
        </authorList>
    </citation>
    <scope>NUCLEOTIDE SEQUENCE [LARGE SCALE GENOMIC DNA]</scope>
    <source>
        <strain evidence="11 12">DSM 45791</strain>
    </source>
</reference>
<feature type="region of interest" description="N-terminal hotdog fold" evidence="7">
    <location>
        <begin position="3441"/>
        <end position="3565"/>
    </location>
</feature>
<dbReference type="InterPro" id="IPR050091">
    <property type="entry name" value="PKS_NRPS_Biosynth_Enz"/>
</dbReference>
<feature type="active site" description="Proton acceptor; for dehydratase activity" evidence="7">
    <location>
        <position position="3473"/>
    </location>
</feature>
<proteinExistence type="predicted"/>
<sequence>MTIEPDAVAIIGLSCRLPRAGDPVEFWRLLRAGTDAVTEIPADRWNGASLADVGISRGGFLDQVDEFDAGFFGISPREAAHMDPQQRLVLELAWEAVEDARIVPARLRGSRTGVFVGTIWDDYAALLHSYGDDAITQHSLTGLNRGVIANRVSYTLDLHGPSVTVDSAQSSALVAVHTAVESLRTGESELAIAGGVNLNLLAEGTIGAARFGALSPDGRCYVFDARANGYVRGEGGGLVVLKPLADAVADDDPIYAVIRGNAVNSDGATDGLTVPSARAQAALITAAHRRAGIAPAEVGYVELHGTGTRVGDPIEAAALGAAIGRHRAVPLPVGSAKTNVGHLEGAAGIVGLIKVALSIAHRELPPSLNYETPNPDIPLTELNLRVQTEHAAWRDDRLVAGVSSFGMGGTNCHLVLTEGPARPPARPRTTGGPLPWVLSARRTGAVRAAAARLLPLADDAVSPADVGLSLAGTRSEFEDRAVVFGTDPAEFRAGLAALAAGKPAVNVVTGSVSSAAPLAVLFSGQGSQRLGMGAELYRDFPVFATALDEICAAVDPHLDRPLREVMFGDATAIDRTAYTQPALFALEVALYRLVSAFGIRPDHLIGHSVGELAAAHVAGVLDLPDAATLVAARGELMQALPTGGAMVALEATEDEVVAGLTPLVDIAAINGPTATVISGVEDAVLAIAEEFAARGRRTRRLTVSHAFHSALMEPMLAEFAAIAGGLSYAPPRIPIVSNVTGRPVAAEHIASPRYWVDHVRAAVRFGDGLAALAEQGVGRYLELGPDAVLTGLARAVAPDAVLVPALRHNHPESNALLSALATLYADGVALNWRPLFGEAQVVALPTYPFQRERHWLDGVVLPAQPAPVRKSPATTGGSETDLLELVRTTVAIVQGHVTADAVDPRRTFKDLGFDSRTAVEFRDRLAGATGLALPVSVTYNHPTPGALAAHLATELSDAATEIVTTAHAADDDPIVIVGMACRYPGGVRSPEDLWRQVADGVDAIGDFPAGRGWDLAGLYDPEPGRPGKSYTRRGGFLYDADQFDAAFFGIGPREAVAMDPQQRLLLETSWEALERAGIDPTALRESSTGVFAGVMAQDYGPRLHQRADGAEGYLLTGGSASVASGRVAYALGLSGPAVTVDTACSSSLVALHLAAQALRSGECALALAGGATVMATPGMFLEFSRQRGLSPDGRCKAFGAGADGTGWAEGAGVLVLERRSDARRNNHRILAVLRGSAINSDGASNGLTAPSGPAQQRVIRQALANAGLEPSDVDVVEAHGTGTALGDPIEAEAILATYGQDRDRPLRLGSLKSNIGHTQAAAGVGGVIKMIEAMRHSTLPRTLHADEPSPHVDWSTGAVALLTEPVEWPAGDRVRRAAVSSFGISGTNAHVIIEEAPAPSAQPAAAARPVLLAVSARDEAGVREQLARVRSHLAARPDLDLRDVGYTLARRTGFGHRAIAVGDGREDLLAALAEPDVSPAAGRTAFLFTGQGSQRPGMGHDLYSTEPVFATALDEICAAFAPYLDRPLRDVIFTNPDNLLHRTEYTQPALFALEVALYHLVRSFGATPHHLTGHSIGELAAAHVAGVFDLADAATLVAARGRLMQAARTDGAMIAIQASETETVPTLTDTVTLAAVNGPHSVVIAGDADEAEAIAAVWQARGRNTKRLRVSHAFHSPHMASALPEFRTVANEITYRHPTIPLTTPAADLVDPEYWTTHITAPVRFGEAVRALHEAGATHFLELGPDATLTSLTREILAEQPITAASVLRRGKPEQATLLAAVARTSEPDWPALCPAGRLVDLPTYPFRRDRFWLTAPATESNLDHPFLDTATSLADRDEFLLAGRISADEHPWLLDHVIDGQALVPATALLDLAVKAGQWVGLPGIDELTLATPLVVPAQGRLRLQVTVGPPDPTGRRPLGIHSATDADDPQWTKNAIGLLAETPSTGEPLFTWPPADAEPVEVADVYERLSDIGYGYGPAFRGVRACWQAGDDLFADIALPHEPRGFGVHPALLDAALHPFVHAAADRLLLPFTLTGAAVHAPGATALRVRITRTGSDTAALTIADQSGAPVAAIDSLTLRPARPTGPDGLRQLSWPTAPVPESPSPEGFRVVHVPSDLAPRAAAAWALDLARTWLAEERATGVRQAVVTTNAVGVLPDDQVTGLAAASVWGLLRTAQTEHPDQFVLVDLDDPESPLLTAALASGETQVAVRGRDLHVPRLTAAEPDEAVDPVLRIDPSGTVLITGGTGGLGRLFARHLATRHGARHLLLLSRTGGPVPEQIDADVTVIACDTTDRAALADVLAGIPAEHPLTAVFHLAGVLADATVSALTPERLDDVLRSKIDPAWHLHELTRDLTLSAFVLFSSISGIIGNAGQANYAAGNTYLDALAHHRRALGLPALSLAWGLWQHGMGDSLADADVARWARNGVAPLSTSDGLALFDAALRTDRPLLVPAKITRAATRRRTATRNAGNSWLAALADRPVDEQRAALLDAVRGAAATVLGHTDSAALDPDRAFKEQGFDSLAGVELRNRLASVTGLSIPATAVFDHPSPGALAEFLLGRLAEPVRAEPVRPAIRAVTDDPIVIVGMACRYPGGVRSPEDLWRLVADGADAISEFPTNRGWPLSTLYDPDPDHIGTTYSRHGGFLHDADQFDREFFGISPREATAADPQQRLLLETAWEVFENAGIDPATLRGSDTAVFSGVMYDDYAARLGQAPREVEGYLLTGNTSSVVSGRLAYTYGFTGPAVTVDTACSSSLVALHLAAQALRNGECDLALAGGVTVMSSPSTFIEFSRQRGLSPDGRCRSFAASANGTGWSEGVGLLLVERLSDARRNGHHVLAVVRGTAVNSDGASNGLTAPNGPSQERVIRAALAAAGLRPSDVDAVEAHGTGTTLGDPIEAQALLATYGQDREQPLWLGSLKSNIGHAQAAAGVGGVIKMIEAMRHSTLPRTLHADEPSPHVDWSAGAVTLLTEPVEWPASDRPRRAGISSFGISGTNAHVIIEEPTGQRQITSERGDRTVLPLVLSARGAAALDAQVEQLRAFLAANPDSDRADVGYTLATRPALPDRAVLVGDQVIRGDRTGKAAFLFTGQGSQRPGMGHDLYSTEPVFATALDEICAAFDSHLDRPLRDVIFTNPDNLIHRTEYTQPALFALEVALYHLVRSFGLAADYLTGHSIGELAAAHVAGVFDLADAATLVAARGRLMQAARTDGAMIAIQASETEILSTLTDTVTLAAVNGAEAVVISGDADEAERIAGGWQARGRRAKRLRVSHAFHSPHMASALPEFHTVANEITYHHPTIPVISNLTGVLATEEQLTSPAYWAEHIAAPVRFHAGLRALADLGVTSYLELGPDATLAALTDAPDAATSILRPGKPAAETLAVAIAHGHLRGAELDWSRVFPGAQRIPLPNYAFQHRRYWLDAPGGTASGLGVSAARHPLLGAEVELAETNSLVLTAELSRSGQPWLADHAVAGAVVLPATALLEMAVQAGVRAAAPTVDELTVLTPVALPEQGALRLQVTVGEPDDAGRRTIAIHSAPGDTEPAEWTRHATGILSTATGEGVELTEWPPRDADELTVDYAALAEQGYGYGPAFQGLRRLWQRGADLFAEVELPTELRSSAELFAIHPALLDSALHPLAGDRLVLPFSWTGFRNHRAGATALRVRLAATGTDAVALAIADQNGRPVATVDSLALRPMSKRPALPLYGVDWVTVTPDPGLHLVRHHATDVHETLDVIQDWLSHDHPSDHRLAIVADDTLDHAPIHGLVRTAQSEHPDQFLLITESDTIVEPRLTRLSATNRPSPLDPDKTVLITGGTGQLGQLIAHHLITHHNIH</sequence>
<evidence type="ECO:0000256" key="2">
    <source>
        <dbReference type="ARBA" id="ARBA00022553"/>
    </source>
</evidence>
<dbReference type="FunFam" id="1.10.1200.10:FF:000007">
    <property type="entry name" value="Probable polyketide synthase pks17"/>
    <property type="match status" value="1"/>
</dbReference>
<dbReference type="CDD" id="cd08956">
    <property type="entry name" value="KR_3_FAS_SDR_x"/>
    <property type="match status" value="1"/>
</dbReference>
<keyword evidence="2" id="KW-0597">Phosphoprotein</keyword>
<keyword evidence="4" id="KW-0677">Repeat</keyword>
<dbReference type="Pfam" id="PF02801">
    <property type="entry name" value="Ketoacyl-synt_C"/>
    <property type="match status" value="3"/>
</dbReference>
<dbReference type="InterPro" id="IPR016039">
    <property type="entry name" value="Thiolase-like"/>
</dbReference>
<feature type="region of interest" description="N-terminal hotdog fold" evidence="7">
    <location>
        <begin position="1825"/>
        <end position="1948"/>
    </location>
</feature>
<evidence type="ECO:0000259" key="10">
    <source>
        <dbReference type="PROSITE" id="PS52019"/>
    </source>
</evidence>
<dbReference type="InterPro" id="IPR049552">
    <property type="entry name" value="PKS_DH_N"/>
</dbReference>
<feature type="domain" description="Carrier" evidence="8">
    <location>
        <begin position="2490"/>
        <end position="2565"/>
    </location>
</feature>
<dbReference type="InterPro" id="IPR016036">
    <property type="entry name" value="Malonyl_transacylase_ACP-bd"/>
</dbReference>
<dbReference type="GO" id="GO:0004315">
    <property type="term" value="F:3-oxoacyl-[acyl-carrier-protein] synthase activity"/>
    <property type="evidence" value="ECO:0007669"/>
    <property type="project" value="InterPro"/>
</dbReference>
<feature type="active site" description="Proton acceptor; for dehydratase activity" evidence="7">
    <location>
        <position position="1857"/>
    </location>
</feature>
<dbReference type="InterPro" id="IPR020841">
    <property type="entry name" value="PKS_Beta-ketoAc_synthase_dom"/>
</dbReference>
<gene>
    <name evidence="11" type="ORF">BCF44_1291</name>
</gene>